<feature type="domain" description="FAD-binding" evidence="6">
    <location>
        <begin position="369"/>
        <end position="450"/>
    </location>
</feature>
<keyword evidence="4" id="KW-0560">Oxidoreductase</keyword>
<dbReference type="EMBL" id="JAAAIN010000061">
    <property type="protein sequence ID" value="KAG0321499.1"/>
    <property type="molecule type" value="Genomic_DNA"/>
</dbReference>
<comment type="caution">
    <text evidence="7">The sequence shown here is derived from an EMBL/GenBank/DDBJ whole genome shotgun (WGS) entry which is preliminary data.</text>
</comment>
<organism evidence="7 8">
    <name type="scientific">Linnemannia gamsii</name>
    <dbReference type="NCBI Taxonomy" id="64522"/>
    <lineage>
        <taxon>Eukaryota</taxon>
        <taxon>Fungi</taxon>
        <taxon>Fungi incertae sedis</taxon>
        <taxon>Mucoromycota</taxon>
        <taxon>Mortierellomycotina</taxon>
        <taxon>Mortierellomycetes</taxon>
        <taxon>Mortierellales</taxon>
        <taxon>Mortierellaceae</taxon>
        <taxon>Linnemannia</taxon>
    </lineage>
</organism>
<reference evidence="7" key="1">
    <citation type="journal article" date="2020" name="Fungal Divers.">
        <title>Resolving the Mortierellaceae phylogeny through synthesis of multi-gene phylogenetics and phylogenomics.</title>
        <authorList>
            <person name="Vandepol N."/>
            <person name="Liber J."/>
            <person name="Desiro A."/>
            <person name="Na H."/>
            <person name="Kennedy M."/>
            <person name="Barry K."/>
            <person name="Grigoriev I.V."/>
            <person name="Miller A.N."/>
            <person name="O'Donnell K."/>
            <person name="Stajich J.E."/>
            <person name="Bonito G."/>
        </authorList>
    </citation>
    <scope>NUCLEOTIDE SEQUENCE</scope>
    <source>
        <strain evidence="7">NVP60</strain>
    </source>
</reference>
<evidence type="ECO:0000313" key="7">
    <source>
        <dbReference type="EMBL" id="KAG0321499.1"/>
    </source>
</evidence>
<protein>
    <recommendedName>
        <fullName evidence="6">FAD-binding domain-containing protein</fullName>
    </recommendedName>
</protein>
<accession>A0A9P6RNV3</accession>
<dbReference type="Pfam" id="PF01494">
    <property type="entry name" value="FAD_binding_3"/>
    <property type="match status" value="2"/>
</dbReference>
<keyword evidence="3" id="KW-0274">FAD</keyword>
<dbReference type="AlphaFoldDB" id="A0A9P6RNV3"/>
<comment type="similarity">
    <text evidence="1">Belongs to the paxM FAD-dependent monooxygenase family.</text>
</comment>
<dbReference type="PANTHER" id="PTHR47356">
    <property type="entry name" value="FAD-DEPENDENT MONOOXYGENASE ASQG-RELATED"/>
    <property type="match status" value="1"/>
</dbReference>
<dbReference type="InterPro" id="IPR002938">
    <property type="entry name" value="FAD-bd"/>
</dbReference>
<evidence type="ECO:0000313" key="8">
    <source>
        <dbReference type="Proteomes" id="UP000823405"/>
    </source>
</evidence>
<dbReference type="Gene3D" id="3.50.50.60">
    <property type="entry name" value="FAD/NAD(P)-binding domain"/>
    <property type="match status" value="2"/>
</dbReference>
<proteinExistence type="inferred from homology"/>
<evidence type="ECO:0000259" key="6">
    <source>
        <dbReference type="Pfam" id="PF01494"/>
    </source>
</evidence>
<dbReference type="GO" id="GO:0004497">
    <property type="term" value="F:monooxygenase activity"/>
    <property type="evidence" value="ECO:0007669"/>
    <property type="project" value="InterPro"/>
</dbReference>
<dbReference type="PRINTS" id="PR00420">
    <property type="entry name" value="RNGMNOXGNASE"/>
</dbReference>
<evidence type="ECO:0000256" key="3">
    <source>
        <dbReference type="ARBA" id="ARBA00022827"/>
    </source>
</evidence>
<dbReference type="InterPro" id="IPR036188">
    <property type="entry name" value="FAD/NAD-bd_sf"/>
</dbReference>
<dbReference type="InterPro" id="IPR050562">
    <property type="entry name" value="FAD_mOase_fung"/>
</dbReference>
<sequence length="530" mass="58141">MAPPFKILIAGGGLGGVTLAVLLERAKIDFELVESSSSVSPLGSAILIGSTMMPLFEQLGLLRRLQAISKPIKTMHLLEENLKRIGEIDLADHKEQTGYDSLVTTRSDLLQLLVSQIPPYKIHFSKRIVSFTANKDEVVIRCADDTTFQGDILIGADGAFSKVRELLYKQVAKKGILPRQDAVAVAADVAAATVATAAALLDDGSSETVTAEAEREALKGGHIHLVGVTRALDVEKFGVLLEDDSRCETVVGNTLPHSWSYFTVPGNRICWSVNMEIDDNTLREQRARAATSSFSSKSPPSPTPSSPSRLFVSSTDSSQFTTAATLGWEAEESNTIAHSLLVSEECRTFQLPTALGGKLGDLMDATPKDQMARAISEETLFETWHHGRTLLIGDACHRMFPNAAHQGATNAIQDAVILANLFHDLPSASAENLAELFKDFQADRFPHAKAQMLMNRKVDRLLSGQTWTESLMRKFYVRYMSKVYQHFCDSKTLADRPQANFLPLVESRGHVNALPQREQKIFGADTHDKH</sequence>
<dbReference type="Proteomes" id="UP000823405">
    <property type="component" value="Unassembled WGS sequence"/>
</dbReference>
<evidence type="ECO:0000256" key="5">
    <source>
        <dbReference type="SAM" id="MobiDB-lite"/>
    </source>
</evidence>
<dbReference type="OrthoDB" id="655030at2759"/>
<dbReference type="PANTHER" id="PTHR47356:SF2">
    <property type="entry name" value="FAD-BINDING DOMAIN-CONTAINING PROTEIN-RELATED"/>
    <property type="match status" value="1"/>
</dbReference>
<feature type="domain" description="FAD-binding" evidence="6">
    <location>
        <begin position="6"/>
        <end position="189"/>
    </location>
</feature>
<evidence type="ECO:0000256" key="4">
    <source>
        <dbReference type="ARBA" id="ARBA00023002"/>
    </source>
</evidence>
<keyword evidence="2" id="KW-0285">Flavoprotein</keyword>
<dbReference type="GO" id="GO:0071949">
    <property type="term" value="F:FAD binding"/>
    <property type="evidence" value="ECO:0007669"/>
    <property type="project" value="InterPro"/>
</dbReference>
<feature type="region of interest" description="Disordered" evidence="5">
    <location>
        <begin position="285"/>
        <end position="313"/>
    </location>
</feature>
<evidence type="ECO:0000256" key="2">
    <source>
        <dbReference type="ARBA" id="ARBA00022630"/>
    </source>
</evidence>
<name>A0A9P6RNV3_9FUNG</name>
<dbReference type="SUPFAM" id="SSF51905">
    <property type="entry name" value="FAD/NAD(P)-binding domain"/>
    <property type="match status" value="1"/>
</dbReference>
<keyword evidence="8" id="KW-1185">Reference proteome</keyword>
<gene>
    <name evidence="7" type="ORF">BGZ97_011144</name>
</gene>
<evidence type="ECO:0000256" key="1">
    <source>
        <dbReference type="ARBA" id="ARBA00007992"/>
    </source>
</evidence>